<dbReference type="EMBL" id="QEXO01000003">
    <property type="protein sequence ID" value="PWE14017.1"/>
    <property type="molecule type" value="Genomic_DNA"/>
</dbReference>
<dbReference type="AlphaFoldDB" id="A0A2U2BJ65"/>
<organism evidence="2 3">
    <name type="scientific">Alcaligenes faecalis</name>
    <dbReference type="NCBI Taxonomy" id="511"/>
    <lineage>
        <taxon>Bacteria</taxon>
        <taxon>Pseudomonadati</taxon>
        <taxon>Pseudomonadota</taxon>
        <taxon>Betaproteobacteria</taxon>
        <taxon>Burkholderiales</taxon>
        <taxon>Alcaligenaceae</taxon>
        <taxon>Alcaligenes</taxon>
    </lineage>
</organism>
<evidence type="ECO:0000313" key="2">
    <source>
        <dbReference type="EMBL" id="PWE14017.1"/>
    </source>
</evidence>
<feature type="transmembrane region" description="Helical" evidence="1">
    <location>
        <begin position="31"/>
        <end position="50"/>
    </location>
</feature>
<reference evidence="2 3" key="2">
    <citation type="submission" date="2018-05" db="EMBL/GenBank/DDBJ databases">
        <authorList>
            <person name="Lanie J.A."/>
            <person name="Ng W.-L."/>
            <person name="Kazmierczak K.M."/>
            <person name="Andrzejewski T.M."/>
            <person name="Davidsen T.M."/>
            <person name="Wayne K.J."/>
            <person name="Tettelin H."/>
            <person name="Glass J.I."/>
            <person name="Rusch D."/>
            <person name="Podicherti R."/>
            <person name="Tsui H.-C.T."/>
            <person name="Winkler M.E."/>
        </authorList>
    </citation>
    <scope>NUCLEOTIDE SEQUENCE [LARGE SCALE GENOMIC DNA]</scope>
    <source>
        <strain evidence="2 3">YBY</strain>
    </source>
</reference>
<keyword evidence="1" id="KW-0812">Transmembrane</keyword>
<reference evidence="2 3" key="1">
    <citation type="submission" date="2018-05" db="EMBL/GenBank/DDBJ databases">
        <title>Genome Sequence of an Efficient Indole-Degrading Bacterium, Alcaligenes sp.YBY.</title>
        <authorList>
            <person name="Yang B."/>
        </authorList>
    </citation>
    <scope>NUCLEOTIDE SEQUENCE [LARGE SCALE GENOMIC DNA]</scope>
    <source>
        <strain evidence="2 3">YBY</strain>
    </source>
</reference>
<accession>A0A2U2BJ65</accession>
<dbReference type="Proteomes" id="UP000245216">
    <property type="component" value="Unassembled WGS sequence"/>
</dbReference>
<keyword evidence="1" id="KW-0472">Membrane</keyword>
<comment type="caution">
    <text evidence="2">The sequence shown here is derived from an EMBL/GenBank/DDBJ whole genome shotgun (WGS) entry which is preliminary data.</text>
</comment>
<gene>
    <name evidence="2" type="ORF">DF183_12745</name>
</gene>
<dbReference type="STRING" id="511.UZ73_12215"/>
<proteinExistence type="predicted"/>
<evidence type="ECO:0000256" key="1">
    <source>
        <dbReference type="SAM" id="Phobius"/>
    </source>
</evidence>
<feature type="transmembrane region" description="Helical" evidence="1">
    <location>
        <begin position="7"/>
        <end position="25"/>
    </location>
</feature>
<keyword evidence="1" id="KW-1133">Transmembrane helix</keyword>
<protein>
    <submittedName>
        <fullName evidence="2">Uncharacterized protein</fullName>
    </submittedName>
</protein>
<evidence type="ECO:0000313" key="3">
    <source>
        <dbReference type="Proteomes" id="UP000245216"/>
    </source>
</evidence>
<name>A0A2U2BJ65_ALCFA</name>
<dbReference type="RefSeq" id="WP_109089263.1">
    <property type="nucleotide sequence ID" value="NZ_CP039544.1"/>
</dbReference>
<sequence length="162" mass="18361">MLGQFMWMAFSALMGAIMISIGIALEWRDWLPYLVILPMLIAVGGFVAGYRGFIRYWRARPEDLLYQRLHRAEVVPQQAMIVSQDELLPEVFKSAYPLVRLGLDVDGQKTHVDVLVQPELNKRFKPGNWVSVLCDPANAQLCALNREQVTLQLKPAANSYGD</sequence>